<dbReference type="EMBL" id="JXJN01002711">
    <property type="status" value="NOT_ANNOTATED_CDS"/>
    <property type="molecule type" value="Genomic_DNA"/>
</dbReference>
<keyword evidence="1" id="KW-0472">Membrane</keyword>
<dbReference type="EMBL" id="JXJN01002712">
    <property type="status" value="NOT_ANNOTATED_CDS"/>
    <property type="molecule type" value="Genomic_DNA"/>
</dbReference>
<dbReference type="EnsemblMetazoa" id="GPPI006770-RA">
    <property type="protein sequence ID" value="GPPI006770-PA"/>
    <property type="gene ID" value="GPPI006770"/>
</dbReference>
<evidence type="ECO:0000313" key="3">
    <source>
        <dbReference type="Proteomes" id="UP000092460"/>
    </source>
</evidence>
<feature type="transmembrane region" description="Helical" evidence="1">
    <location>
        <begin position="194"/>
        <end position="214"/>
    </location>
</feature>
<accession>A0A1B0ASB4</accession>
<reference evidence="3" key="1">
    <citation type="submission" date="2015-01" db="EMBL/GenBank/DDBJ databases">
        <authorList>
            <person name="Aksoy S."/>
            <person name="Warren W."/>
            <person name="Wilson R.K."/>
        </authorList>
    </citation>
    <scope>NUCLEOTIDE SEQUENCE [LARGE SCALE GENOMIC DNA]</scope>
    <source>
        <strain evidence="3">IAEA</strain>
    </source>
</reference>
<reference evidence="2" key="2">
    <citation type="submission" date="2020-05" db="UniProtKB">
        <authorList>
            <consortium name="EnsemblMetazoa"/>
        </authorList>
    </citation>
    <scope>IDENTIFICATION</scope>
    <source>
        <strain evidence="2">IAEA</strain>
    </source>
</reference>
<protein>
    <submittedName>
        <fullName evidence="2">Uncharacterized protein</fullName>
    </submittedName>
</protein>
<name>A0A1B0ASB4_9MUSC</name>
<keyword evidence="3" id="KW-1185">Reference proteome</keyword>
<organism evidence="2 3">
    <name type="scientific">Glossina palpalis gambiensis</name>
    <dbReference type="NCBI Taxonomy" id="67801"/>
    <lineage>
        <taxon>Eukaryota</taxon>
        <taxon>Metazoa</taxon>
        <taxon>Ecdysozoa</taxon>
        <taxon>Arthropoda</taxon>
        <taxon>Hexapoda</taxon>
        <taxon>Insecta</taxon>
        <taxon>Pterygota</taxon>
        <taxon>Neoptera</taxon>
        <taxon>Endopterygota</taxon>
        <taxon>Diptera</taxon>
        <taxon>Brachycera</taxon>
        <taxon>Muscomorpha</taxon>
        <taxon>Hippoboscoidea</taxon>
        <taxon>Glossinidae</taxon>
        <taxon>Glossina</taxon>
    </lineage>
</organism>
<dbReference type="Proteomes" id="UP000092460">
    <property type="component" value="Unassembled WGS sequence"/>
</dbReference>
<keyword evidence="1" id="KW-0812">Transmembrane</keyword>
<proteinExistence type="predicted"/>
<evidence type="ECO:0000256" key="1">
    <source>
        <dbReference type="SAM" id="Phobius"/>
    </source>
</evidence>
<dbReference type="VEuPathDB" id="VectorBase:GPPI006770"/>
<dbReference type="AlphaFoldDB" id="A0A1B0ASB4"/>
<evidence type="ECO:0000313" key="2">
    <source>
        <dbReference type="EnsemblMetazoa" id="GPPI006770-PA"/>
    </source>
</evidence>
<sequence length="314" mass="32540">MIINSFASKKDNAGKAIDFVMANFVVIARKNYYLLKSHNWTVPFSDTAENTLLQCGLNFTSLTDSELLVAALSTESFGSFFIGFEENLAESSANKSSDTSLSSWHLTQKDFSLILCGSTGIIGLNIGGGRGPPMPGGMGGGGGPPMPGIGGGRGGLPIPGMGGGGGGLGPPMASIGGGGGGGGGGPLPGTVGGIGILTFGNLLASLLLVSTIFLKSSNFSYKPIRMISQRRCKRKFKSLGVFVNASSRRESYFSCTKRALTMGLKRSLDLYDAEAAVVIALRTFSYPLRSGTKQKEANNFTASHIALGLRGSSD</sequence>
<keyword evidence="1" id="KW-1133">Transmembrane helix</keyword>